<feature type="coiled-coil region" evidence="6">
    <location>
        <begin position="124"/>
        <end position="179"/>
    </location>
</feature>
<protein>
    <recommendedName>
        <fullName evidence="3">eIF-4F 25 kDa subunit</fullName>
    </recommendedName>
</protein>
<dbReference type="Pfam" id="PF13639">
    <property type="entry name" value="zf-RING_2"/>
    <property type="match status" value="1"/>
</dbReference>
<keyword evidence="1 4" id="KW-0863">Zinc-finger</keyword>
<dbReference type="GO" id="GO:0003743">
    <property type="term" value="F:translation initiation factor activity"/>
    <property type="evidence" value="ECO:0007669"/>
    <property type="project" value="UniProtKB-KW"/>
</dbReference>
<dbReference type="SMART" id="SM00184">
    <property type="entry name" value="RING"/>
    <property type="match status" value="1"/>
</dbReference>
<evidence type="ECO:0000256" key="1">
    <source>
        <dbReference type="ARBA" id="ARBA00022771"/>
    </source>
</evidence>
<comment type="similarity">
    <text evidence="5">Belongs to the eukaryotic initiation factor 4E family.</text>
</comment>
<keyword evidence="2" id="KW-0862">Zinc</keyword>
<evidence type="ECO:0000256" key="2">
    <source>
        <dbReference type="ARBA" id="ARBA00022833"/>
    </source>
</evidence>
<dbReference type="PANTHER" id="PTHR11960">
    <property type="entry name" value="EUKARYOTIC TRANSLATION INITIATION FACTOR 4E RELATED"/>
    <property type="match status" value="1"/>
</dbReference>
<keyword evidence="5" id="KW-0694">RNA-binding</keyword>
<evidence type="ECO:0000313" key="9">
    <source>
        <dbReference type="Proteomes" id="UP001175271"/>
    </source>
</evidence>
<dbReference type="Pfam" id="PF01652">
    <property type="entry name" value="IF4E"/>
    <property type="match status" value="2"/>
</dbReference>
<dbReference type="InterPro" id="IPR013083">
    <property type="entry name" value="Znf_RING/FYVE/PHD"/>
</dbReference>
<dbReference type="Gene3D" id="3.30.760.10">
    <property type="entry name" value="RNA Cap, Translation Initiation Factor Eif4e"/>
    <property type="match status" value="2"/>
</dbReference>
<proteinExistence type="inferred from homology"/>
<dbReference type="AlphaFoldDB" id="A0AA39HXV9"/>
<sequence>MTGNMCSICLSRLTTPQLHEAIAVLTTCGHVFHERCIYRACNHNALCPTCREPVESAGSILRLFFSSGNCEDTVEAEEGELEGFRLYSSVRQSSENDDAEDEFPDDLDELVANPESYRRLCQAFLDQRRQLKHAQEAKEELESLFEQSRIESRYQQRRIAELEEENSSLIRTQSNWKAKVDKFRRAVREFDSDTDDQEADESDVEGPRSGAMLLRQIMRADGVHRRETVSSAPKVFYHVVSDCLTQLIAFNTVEGFWAIYNHILPPSRLDFGSDYYVFRKGIKPMWEDDNNAKGGRWLISVDRTKRSARLDAFWIELLVALIGEQFEDSEHICGIVVNCRHKGDKISVWTRDAEKDDINLRLRMQLKKLLDIPDSEQLLYVVHKQSAGPIALCVFVLKTPNNKMEIFEETPKMVEEQMEFTAEKQPHPLQKSFTMWYLRGDRTREWLDCLKQLIAFKTVEGFWAIYNRILPPSRLDFGSDYYVFRKGIKPMWEDENNEAGGRWIISVDRTKRSVRLDAFWIELLIALIGEQFEDSEHICGIVVNCRHKGDKISVWTRDAEKDDINLRLGMQLKKLLDIPDSEQLLYVVHKVAAVRSGSMMKPHLSIPRQRGSDSFLE</sequence>
<gene>
    <name evidence="8" type="ORF">QR680_006752</name>
</gene>
<keyword evidence="1 4" id="KW-0479">Metal-binding</keyword>
<evidence type="ECO:0000256" key="3">
    <source>
        <dbReference type="ARBA" id="ARBA00032656"/>
    </source>
</evidence>
<reference evidence="8" key="1">
    <citation type="submission" date="2023-06" db="EMBL/GenBank/DDBJ databases">
        <title>Genomic analysis of the entomopathogenic nematode Steinernema hermaphroditum.</title>
        <authorList>
            <person name="Schwarz E.M."/>
            <person name="Heppert J.K."/>
            <person name="Baniya A."/>
            <person name="Schwartz H.T."/>
            <person name="Tan C.-H."/>
            <person name="Antoshechkin I."/>
            <person name="Sternberg P.W."/>
            <person name="Goodrich-Blair H."/>
            <person name="Dillman A.R."/>
        </authorList>
    </citation>
    <scope>NUCLEOTIDE SEQUENCE</scope>
    <source>
        <strain evidence="8">PS9179</strain>
        <tissue evidence="8">Whole animal</tissue>
    </source>
</reference>
<keyword evidence="5" id="KW-0396">Initiation factor</keyword>
<dbReference type="PANTHER" id="PTHR11960:SF69">
    <property type="entry name" value="EUKARYOTIC TRANSLATION INITIATION FACTOR 4E-3"/>
    <property type="match status" value="1"/>
</dbReference>
<dbReference type="InterPro" id="IPR019770">
    <property type="entry name" value="TIF_eIF_4E_CS"/>
</dbReference>
<dbReference type="SUPFAM" id="SSF57850">
    <property type="entry name" value="RING/U-box"/>
    <property type="match status" value="1"/>
</dbReference>
<dbReference type="InterPro" id="IPR001841">
    <property type="entry name" value="Znf_RING"/>
</dbReference>
<dbReference type="GO" id="GO:0000340">
    <property type="term" value="F:RNA 7-methylguanosine cap binding"/>
    <property type="evidence" value="ECO:0007669"/>
    <property type="project" value="TreeGrafter"/>
</dbReference>
<dbReference type="Proteomes" id="UP001175271">
    <property type="component" value="Unassembled WGS sequence"/>
</dbReference>
<dbReference type="SUPFAM" id="SSF55418">
    <property type="entry name" value="eIF4e-like"/>
    <property type="match status" value="2"/>
</dbReference>
<name>A0AA39HXV9_9BILA</name>
<keyword evidence="5" id="KW-0648">Protein biosynthesis</keyword>
<keyword evidence="6" id="KW-0175">Coiled coil</keyword>
<dbReference type="PROSITE" id="PS00813">
    <property type="entry name" value="IF4E"/>
    <property type="match status" value="2"/>
</dbReference>
<organism evidence="8 9">
    <name type="scientific">Steinernema hermaphroditum</name>
    <dbReference type="NCBI Taxonomy" id="289476"/>
    <lineage>
        <taxon>Eukaryota</taxon>
        <taxon>Metazoa</taxon>
        <taxon>Ecdysozoa</taxon>
        <taxon>Nematoda</taxon>
        <taxon>Chromadorea</taxon>
        <taxon>Rhabditida</taxon>
        <taxon>Tylenchina</taxon>
        <taxon>Panagrolaimomorpha</taxon>
        <taxon>Strongyloidoidea</taxon>
        <taxon>Steinernematidae</taxon>
        <taxon>Steinernema</taxon>
    </lineage>
</organism>
<comment type="caution">
    <text evidence="8">The sequence shown here is derived from an EMBL/GenBank/DDBJ whole genome shotgun (WGS) entry which is preliminary data.</text>
</comment>
<evidence type="ECO:0000256" key="4">
    <source>
        <dbReference type="PROSITE-ProRule" id="PRU00175"/>
    </source>
</evidence>
<evidence type="ECO:0000256" key="5">
    <source>
        <dbReference type="RuleBase" id="RU004374"/>
    </source>
</evidence>
<dbReference type="GO" id="GO:0016281">
    <property type="term" value="C:eukaryotic translation initiation factor 4F complex"/>
    <property type="evidence" value="ECO:0007669"/>
    <property type="project" value="TreeGrafter"/>
</dbReference>
<evidence type="ECO:0000313" key="8">
    <source>
        <dbReference type="EMBL" id="KAK0413351.1"/>
    </source>
</evidence>
<evidence type="ECO:0000259" key="7">
    <source>
        <dbReference type="PROSITE" id="PS50089"/>
    </source>
</evidence>
<keyword evidence="9" id="KW-1185">Reference proteome</keyword>
<dbReference type="InterPro" id="IPR001040">
    <property type="entry name" value="TIF_eIF_4E"/>
</dbReference>
<dbReference type="PROSITE" id="PS50089">
    <property type="entry name" value="ZF_RING_2"/>
    <property type="match status" value="1"/>
</dbReference>
<dbReference type="GO" id="GO:0008270">
    <property type="term" value="F:zinc ion binding"/>
    <property type="evidence" value="ECO:0007669"/>
    <property type="project" value="UniProtKB-KW"/>
</dbReference>
<feature type="domain" description="RING-type" evidence="7">
    <location>
        <begin position="6"/>
        <end position="51"/>
    </location>
</feature>
<dbReference type="InterPro" id="IPR023398">
    <property type="entry name" value="TIF_eIF4e-like"/>
</dbReference>
<dbReference type="EMBL" id="JAUCMV010000003">
    <property type="protein sequence ID" value="KAK0413351.1"/>
    <property type="molecule type" value="Genomic_DNA"/>
</dbReference>
<evidence type="ECO:0000256" key="6">
    <source>
        <dbReference type="SAM" id="Coils"/>
    </source>
</evidence>
<accession>A0AA39HXV9</accession>
<dbReference type="Gene3D" id="3.30.40.10">
    <property type="entry name" value="Zinc/RING finger domain, C3HC4 (zinc finger)"/>
    <property type="match status" value="1"/>
</dbReference>
<dbReference type="CDD" id="cd16448">
    <property type="entry name" value="RING-H2"/>
    <property type="match status" value="1"/>
</dbReference>